<keyword evidence="1" id="KW-1133">Transmembrane helix</keyword>
<organism evidence="2">
    <name type="scientific">viral metagenome</name>
    <dbReference type="NCBI Taxonomy" id="1070528"/>
    <lineage>
        <taxon>unclassified sequences</taxon>
        <taxon>metagenomes</taxon>
        <taxon>organismal metagenomes</taxon>
    </lineage>
</organism>
<keyword evidence="1" id="KW-0812">Transmembrane</keyword>
<keyword evidence="1" id="KW-0472">Membrane</keyword>
<protein>
    <submittedName>
        <fullName evidence="2">Uncharacterized protein</fullName>
    </submittedName>
</protein>
<accession>A0A6C0LG34</accession>
<name>A0A6C0LG34_9ZZZZ</name>
<feature type="transmembrane region" description="Helical" evidence="1">
    <location>
        <begin position="22"/>
        <end position="39"/>
    </location>
</feature>
<dbReference type="AlphaFoldDB" id="A0A6C0LG34"/>
<dbReference type="EMBL" id="MN740472">
    <property type="protein sequence ID" value="QHU28524.1"/>
    <property type="molecule type" value="Genomic_DNA"/>
</dbReference>
<feature type="transmembrane region" description="Helical" evidence="1">
    <location>
        <begin position="89"/>
        <end position="105"/>
    </location>
</feature>
<evidence type="ECO:0000256" key="1">
    <source>
        <dbReference type="SAM" id="Phobius"/>
    </source>
</evidence>
<proteinExistence type="predicted"/>
<feature type="transmembrane region" description="Helical" evidence="1">
    <location>
        <begin position="60"/>
        <end position="83"/>
    </location>
</feature>
<sequence length="119" mass="13871">MNLRNIIQRATEFGTFNASKNFFSFALKCIFYIIPAIIIGNYTDINVQKIQKNKLLGNHILYYILLQTFIIIITLYLIIFLWSSYTNEFQLTIAGGFFGVLYFGVQPNYIDMIRAYINS</sequence>
<reference evidence="2" key="1">
    <citation type="journal article" date="2020" name="Nature">
        <title>Giant virus diversity and host interactions through global metagenomics.</title>
        <authorList>
            <person name="Schulz F."/>
            <person name="Roux S."/>
            <person name="Paez-Espino D."/>
            <person name="Jungbluth S."/>
            <person name="Walsh D.A."/>
            <person name="Denef V.J."/>
            <person name="McMahon K.D."/>
            <person name="Konstantinidis K.T."/>
            <person name="Eloe-Fadrosh E.A."/>
            <person name="Kyrpides N.C."/>
            <person name="Woyke T."/>
        </authorList>
    </citation>
    <scope>NUCLEOTIDE SEQUENCE</scope>
    <source>
        <strain evidence="2">GVMAG-M-3300027770-73</strain>
    </source>
</reference>
<evidence type="ECO:0000313" key="2">
    <source>
        <dbReference type="EMBL" id="QHU28524.1"/>
    </source>
</evidence>